<feature type="transmembrane region" description="Helical" evidence="1">
    <location>
        <begin position="116"/>
        <end position="136"/>
    </location>
</feature>
<accession>A0A238LCC4</accession>
<evidence type="ECO:0000313" key="2">
    <source>
        <dbReference type="EMBL" id="SMY06580.1"/>
    </source>
</evidence>
<keyword evidence="1" id="KW-0472">Membrane</keyword>
<proteinExistence type="predicted"/>
<dbReference type="OrthoDB" id="10004092at2"/>
<protein>
    <submittedName>
        <fullName evidence="2">Uncharacterized protein</fullName>
    </submittedName>
</protein>
<evidence type="ECO:0000313" key="3">
    <source>
        <dbReference type="Proteomes" id="UP000201613"/>
    </source>
</evidence>
<dbReference type="EMBL" id="FXZK01000001">
    <property type="protein sequence ID" value="SMY06580.1"/>
    <property type="molecule type" value="Genomic_DNA"/>
</dbReference>
<feature type="transmembrane region" description="Helical" evidence="1">
    <location>
        <begin position="84"/>
        <end position="110"/>
    </location>
</feature>
<feature type="transmembrane region" description="Helical" evidence="1">
    <location>
        <begin position="48"/>
        <end position="77"/>
    </location>
</feature>
<keyword evidence="1" id="KW-1133">Transmembrane helix</keyword>
<gene>
    <name evidence="2" type="ORF">LOM8899_00707</name>
</gene>
<reference evidence="2 3" key="1">
    <citation type="submission" date="2017-05" db="EMBL/GenBank/DDBJ databases">
        <authorList>
            <person name="Song R."/>
            <person name="Chenine A.L."/>
            <person name="Ruprecht R.M."/>
        </authorList>
    </citation>
    <scope>NUCLEOTIDE SEQUENCE [LARGE SCALE GENOMIC DNA]</scope>
    <source>
        <strain evidence="2 3">CECT 8899</strain>
    </source>
</reference>
<organism evidence="2 3">
    <name type="scientific">Flavimaricola marinus</name>
    <dbReference type="NCBI Taxonomy" id="1819565"/>
    <lineage>
        <taxon>Bacteria</taxon>
        <taxon>Pseudomonadati</taxon>
        <taxon>Pseudomonadota</taxon>
        <taxon>Alphaproteobacteria</taxon>
        <taxon>Rhodobacterales</taxon>
        <taxon>Paracoccaceae</taxon>
        <taxon>Flavimaricola</taxon>
    </lineage>
</organism>
<dbReference type="AlphaFoldDB" id="A0A238LCC4"/>
<evidence type="ECO:0000256" key="1">
    <source>
        <dbReference type="SAM" id="Phobius"/>
    </source>
</evidence>
<feature type="transmembrane region" description="Helical" evidence="1">
    <location>
        <begin position="12"/>
        <end position="42"/>
    </location>
</feature>
<dbReference type="Proteomes" id="UP000201613">
    <property type="component" value="Unassembled WGS sequence"/>
</dbReference>
<keyword evidence="3" id="KW-1185">Reference proteome</keyword>
<keyword evidence="1" id="KW-0812">Transmembrane</keyword>
<sequence>MSRAREVGLAPHWMGILGVLLVVPIVGWLFLAAFGSILTWLFPDSEVSAAIMGAAALAGLSPFLSWMGLLIGVPLAILAGYSGFGGWVVTLAGGALCGYAVGAVIGGAAMPGPPPIFAVLGSVFGGFYWLSARLFCPEAFGGTPWMSRGKKNKA</sequence>
<name>A0A238LCC4_9RHOB</name>
<dbReference type="RefSeq" id="WP_093990740.1">
    <property type="nucleotide sequence ID" value="NZ_FXZK01000001.1"/>
</dbReference>